<dbReference type="PIRSF" id="PIRSF003230">
    <property type="entry name" value="YbgC"/>
    <property type="match status" value="1"/>
</dbReference>
<evidence type="ECO:0000256" key="1">
    <source>
        <dbReference type="ARBA" id="ARBA00005953"/>
    </source>
</evidence>
<evidence type="ECO:0000256" key="2">
    <source>
        <dbReference type="ARBA" id="ARBA00022801"/>
    </source>
</evidence>
<dbReference type="PANTHER" id="PTHR31793:SF27">
    <property type="entry name" value="NOVEL THIOESTERASE SUPERFAMILY DOMAIN AND SAPOSIN A-TYPE DOMAIN CONTAINING PROTEIN (0610012H03RIK)"/>
    <property type="match status" value="1"/>
</dbReference>
<dbReference type="CDD" id="cd00586">
    <property type="entry name" value="4HBT"/>
    <property type="match status" value="1"/>
</dbReference>
<dbReference type="InterPro" id="IPR050563">
    <property type="entry name" value="4-hydroxybenzoyl-CoA_TE"/>
</dbReference>
<dbReference type="Pfam" id="PF13279">
    <property type="entry name" value="4HBT_2"/>
    <property type="match status" value="1"/>
</dbReference>
<dbReference type="AlphaFoldDB" id="A0A3B0UAB9"/>
<gene>
    <name evidence="3" type="ORF">MNBD_BACTEROID06-1561</name>
</gene>
<reference evidence="3" key="1">
    <citation type="submission" date="2018-06" db="EMBL/GenBank/DDBJ databases">
        <authorList>
            <person name="Zhirakovskaya E."/>
        </authorList>
    </citation>
    <scope>NUCLEOTIDE SEQUENCE</scope>
</reference>
<dbReference type="EMBL" id="UOES01000050">
    <property type="protein sequence ID" value="VAW26000.1"/>
    <property type="molecule type" value="Genomic_DNA"/>
</dbReference>
<dbReference type="GO" id="GO:0047617">
    <property type="term" value="F:fatty acyl-CoA hydrolase activity"/>
    <property type="evidence" value="ECO:0007669"/>
    <property type="project" value="TreeGrafter"/>
</dbReference>
<dbReference type="InterPro" id="IPR006684">
    <property type="entry name" value="YbgC/YbaW"/>
</dbReference>
<keyword evidence="2" id="KW-0378">Hydrolase</keyword>
<dbReference type="SUPFAM" id="SSF54637">
    <property type="entry name" value="Thioesterase/thiol ester dehydrase-isomerase"/>
    <property type="match status" value="1"/>
</dbReference>
<feature type="non-terminal residue" evidence="3">
    <location>
        <position position="1"/>
    </location>
</feature>
<sequence length="149" mass="17166">AINEKPIYSTKLVSMFTSESSLRVRYVETDQMGYSHHSNYIIYYEFGRVEALRSLGMSYKELEASGVMMPVIDSGSKYIKPALYDDLIKVKVIIPSMPTVRMRFEYKLFVGDVLINEGHTTLAFVNMKTGKPMRAPESMLKLLRPFYEQ</sequence>
<protein>
    <submittedName>
        <fullName evidence="3">4-hydroxybenzoyl-CoA thioesterase family active site</fullName>
    </submittedName>
</protein>
<name>A0A3B0UAB9_9ZZZZ</name>
<organism evidence="3">
    <name type="scientific">hydrothermal vent metagenome</name>
    <dbReference type="NCBI Taxonomy" id="652676"/>
    <lineage>
        <taxon>unclassified sequences</taxon>
        <taxon>metagenomes</taxon>
        <taxon>ecological metagenomes</taxon>
    </lineage>
</organism>
<dbReference type="Gene3D" id="3.10.129.10">
    <property type="entry name" value="Hotdog Thioesterase"/>
    <property type="match status" value="1"/>
</dbReference>
<accession>A0A3B0UAB9</accession>
<comment type="similarity">
    <text evidence="1">Belongs to the 4-hydroxybenzoyl-CoA thioesterase family.</text>
</comment>
<dbReference type="InterPro" id="IPR029069">
    <property type="entry name" value="HotDog_dom_sf"/>
</dbReference>
<dbReference type="NCBIfam" id="TIGR00051">
    <property type="entry name" value="YbgC/FadM family acyl-CoA thioesterase"/>
    <property type="match status" value="1"/>
</dbReference>
<proteinExistence type="inferred from homology"/>
<dbReference type="PANTHER" id="PTHR31793">
    <property type="entry name" value="4-HYDROXYBENZOYL-COA THIOESTERASE FAMILY MEMBER"/>
    <property type="match status" value="1"/>
</dbReference>
<evidence type="ECO:0000313" key="3">
    <source>
        <dbReference type="EMBL" id="VAW26000.1"/>
    </source>
</evidence>